<dbReference type="AlphaFoldDB" id="A0A0C9YDS1"/>
<dbReference type="EMBL" id="KN838542">
    <property type="protein sequence ID" value="KIK08517.1"/>
    <property type="molecule type" value="Genomic_DNA"/>
</dbReference>
<protein>
    <submittedName>
        <fullName evidence="1">Uncharacterized protein</fullName>
    </submittedName>
</protein>
<keyword evidence="2" id="KW-1185">Reference proteome</keyword>
<dbReference type="Proteomes" id="UP000054477">
    <property type="component" value="Unassembled WGS sequence"/>
</dbReference>
<evidence type="ECO:0000313" key="2">
    <source>
        <dbReference type="Proteomes" id="UP000054477"/>
    </source>
</evidence>
<reference evidence="2" key="2">
    <citation type="submission" date="2015-01" db="EMBL/GenBank/DDBJ databases">
        <title>Evolutionary Origins and Diversification of the Mycorrhizal Mutualists.</title>
        <authorList>
            <consortium name="DOE Joint Genome Institute"/>
            <consortium name="Mycorrhizal Genomics Consortium"/>
            <person name="Kohler A."/>
            <person name="Kuo A."/>
            <person name="Nagy L.G."/>
            <person name="Floudas D."/>
            <person name="Copeland A."/>
            <person name="Barry K.W."/>
            <person name="Cichocki N."/>
            <person name="Veneault-Fourrey C."/>
            <person name="LaButti K."/>
            <person name="Lindquist E.A."/>
            <person name="Lipzen A."/>
            <person name="Lundell T."/>
            <person name="Morin E."/>
            <person name="Murat C."/>
            <person name="Riley R."/>
            <person name="Ohm R."/>
            <person name="Sun H."/>
            <person name="Tunlid A."/>
            <person name="Henrissat B."/>
            <person name="Grigoriev I.V."/>
            <person name="Hibbett D.S."/>
            <person name="Martin F."/>
        </authorList>
    </citation>
    <scope>NUCLEOTIDE SEQUENCE [LARGE SCALE GENOMIC DNA]</scope>
    <source>
        <strain evidence="2">LaAM-08-1</strain>
    </source>
</reference>
<evidence type="ECO:0000313" key="1">
    <source>
        <dbReference type="EMBL" id="KIK08517.1"/>
    </source>
</evidence>
<gene>
    <name evidence="1" type="ORF">K443DRAFT_561618</name>
</gene>
<name>A0A0C9YDS1_9AGAR</name>
<dbReference type="HOGENOM" id="CLU_2455099_0_0_1"/>
<reference evidence="1 2" key="1">
    <citation type="submission" date="2014-04" db="EMBL/GenBank/DDBJ databases">
        <authorList>
            <consortium name="DOE Joint Genome Institute"/>
            <person name="Kuo A."/>
            <person name="Kohler A."/>
            <person name="Nagy L.G."/>
            <person name="Floudas D."/>
            <person name="Copeland A."/>
            <person name="Barry K.W."/>
            <person name="Cichocki N."/>
            <person name="Veneault-Fourrey C."/>
            <person name="LaButti K."/>
            <person name="Lindquist E.A."/>
            <person name="Lipzen A."/>
            <person name="Lundell T."/>
            <person name="Morin E."/>
            <person name="Murat C."/>
            <person name="Sun H."/>
            <person name="Tunlid A."/>
            <person name="Henrissat B."/>
            <person name="Grigoriev I.V."/>
            <person name="Hibbett D.S."/>
            <person name="Martin F."/>
            <person name="Nordberg H.P."/>
            <person name="Cantor M.N."/>
            <person name="Hua S.X."/>
        </authorList>
    </citation>
    <scope>NUCLEOTIDE SEQUENCE [LARGE SCALE GENOMIC DNA]</scope>
    <source>
        <strain evidence="1 2">LaAM-08-1</strain>
    </source>
</reference>
<proteinExistence type="predicted"/>
<organism evidence="1 2">
    <name type="scientific">Laccaria amethystina LaAM-08-1</name>
    <dbReference type="NCBI Taxonomy" id="1095629"/>
    <lineage>
        <taxon>Eukaryota</taxon>
        <taxon>Fungi</taxon>
        <taxon>Dikarya</taxon>
        <taxon>Basidiomycota</taxon>
        <taxon>Agaricomycotina</taxon>
        <taxon>Agaricomycetes</taxon>
        <taxon>Agaricomycetidae</taxon>
        <taxon>Agaricales</taxon>
        <taxon>Agaricineae</taxon>
        <taxon>Hydnangiaceae</taxon>
        <taxon>Laccaria</taxon>
    </lineage>
</organism>
<accession>A0A0C9YDS1</accession>
<sequence>MWGVYRDYYLHERIPKTPFSKQACIDREFSIRITLPPGVPSGQSSQRVPFLLGCTPRMCVLRDVVLLVLLCRSGKQLFLIQGARVSGSA</sequence>